<proteinExistence type="predicted"/>
<dbReference type="AlphaFoldDB" id="A0A086TIM9"/>
<name>A0A086TIM9_9FUNG</name>
<keyword evidence="3" id="KW-1185">Reference proteome</keyword>
<feature type="compositionally biased region" description="Basic and acidic residues" evidence="1">
    <location>
        <begin position="88"/>
        <end position="100"/>
    </location>
</feature>
<feature type="compositionally biased region" description="Acidic residues" evidence="1">
    <location>
        <begin position="74"/>
        <end position="87"/>
    </location>
</feature>
<sequence length="159" mass="18393">MIYGLCSAVGLKKLRKSQPIGNITEWQITEQWEEECQEEEEIKDDNENGIGYSTADLYESDDLSHLDRLVGQLDDDQVANENSDDDREGAVAKGVDDRENPQCSRNKRKTMKSRLFNVKAKASFQRRYKSIGRKWELSSSGKFVEDLLFYIGMNCEYYQ</sequence>
<gene>
    <name evidence="2" type="ORF">MVEG_12315</name>
</gene>
<dbReference type="OrthoDB" id="2397721at2759"/>
<evidence type="ECO:0000313" key="3">
    <source>
        <dbReference type="Proteomes" id="UP000243308"/>
    </source>
</evidence>
<evidence type="ECO:0000256" key="1">
    <source>
        <dbReference type="SAM" id="MobiDB-lite"/>
    </source>
</evidence>
<feature type="region of interest" description="Disordered" evidence="1">
    <location>
        <begin position="74"/>
        <end position="106"/>
    </location>
</feature>
<dbReference type="EMBL" id="KN042438">
    <property type="protein sequence ID" value="KFH61806.1"/>
    <property type="molecule type" value="Genomic_DNA"/>
</dbReference>
<accession>A0A086TIM9</accession>
<organism evidence="2 3">
    <name type="scientific">Podila verticillata NRRL 6337</name>
    <dbReference type="NCBI Taxonomy" id="1069443"/>
    <lineage>
        <taxon>Eukaryota</taxon>
        <taxon>Fungi</taxon>
        <taxon>Fungi incertae sedis</taxon>
        <taxon>Mucoromycota</taxon>
        <taxon>Mortierellomycotina</taxon>
        <taxon>Mortierellomycetes</taxon>
        <taxon>Mortierellales</taxon>
        <taxon>Mortierellaceae</taxon>
        <taxon>Podila</taxon>
    </lineage>
</organism>
<dbReference type="Proteomes" id="UP000243308">
    <property type="component" value="Unassembled WGS sequence"/>
</dbReference>
<reference evidence="2 3" key="1">
    <citation type="submission" date="2011-02" db="EMBL/GenBank/DDBJ databases">
        <title>The Genome Sequence of Mortierella verticillata NRRL 6337.</title>
        <authorList>
            <consortium name="The Broad Institute Genome Sequencing Platform"/>
            <person name="Russ C."/>
            <person name="Cuomo C."/>
            <person name="Burger G."/>
            <person name="Gray M.W."/>
            <person name="Holland P.W.H."/>
            <person name="King N."/>
            <person name="Lang F.B.F."/>
            <person name="Roger A.J."/>
            <person name="Ruiz-Trillo I."/>
            <person name="Young S.K."/>
            <person name="Zeng Q."/>
            <person name="Gargeya S."/>
            <person name="Alvarado L."/>
            <person name="Berlin A."/>
            <person name="Chapman S.B."/>
            <person name="Chen Z."/>
            <person name="Freedman E."/>
            <person name="Gellesch M."/>
            <person name="Goldberg J."/>
            <person name="Griggs A."/>
            <person name="Gujja S."/>
            <person name="Heilman E."/>
            <person name="Heiman D."/>
            <person name="Howarth C."/>
            <person name="Mehta T."/>
            <person name="Neiman D."/>
            <person name="Pearson M."/>
            <person name="Roberts A."/>
            <person name="Saif S."/>
            <person name="Shea T."/>
            <person name="Shenoy N."/>
            <person name="Sisk P."/>
            <person name="Stolte C."/>
            <person name="Sykes S."/>
            <person name="White J."/>
            <person name="Yandava C."/>
            <person name="Haas B."/>
            <person name="Nusbaum C."/>
            <person name="Birren B."/>
        </authorList>
    </citation>
    <scope>NUCLEOTIDE SEQUENCE [LARGE SCALE GENOMIC DNA]</scope>
    <source>
        <strain evidence="2 3">NRRL 6337</strain>
    </source>
</reference>
<evidence type="ECO:0000313" key="2">
    <source>
        <dbReference type="EMBL" id="KFH61806.1"/>
    </source>
</evidence>
<protein>
    <submittedName>
        <fullName evidence="2">Uncharacterized protein</fullName>
    </submittedName>
</protein>